<dbReference type="RefSeq" id="WP_172443183.1">
    <property type="nucleotide sequence ID" value="NZ_LT960612.1"/>
</dbReference>
<dbReference type="InterPro" id="IPR050204">
    <property type="entry name" value="AraC_XylS_family_regulators"/>
</dbReference>
<dbReference type="PANTHER" id="PTHR46796">
    <property type="entry name" value="HTH-TYPE TRANSCRIPTIONAL ACTIVATOR RHAS-RELATED"/>
    <property type="match status" value="1"/>
</dbReference>
<dbReference type="AlphaFoldDB" id="A0A2N8ZJL6"/>
<dbReference type="Proteomes" id="UP000235828">
    <property type="component" value="Chromosome B"/>
</dbReference>
<keyword evidence="3" id="KW-0804">Transcription</keyword>
<sequence>MMSEFTSKPYSLVPEASLIETLPEHQRKRFVKALDLMHEDIGEAISWEEIATRSAISPFHFHRQFTQLFHETPGHYLGRIRLQHAVSMLFENQELSVTDIAQYCGFSSSQALAKALKRDLSMTAKAIRKLGNDGSADDIADLFDKLAHKDGNDESIENQLAENMPCRVTHFPQRAIKTRVLPDVDFETLCEKLGAKMLDLVFVTPIKDLDKSWSDDNHQAGAWVAPSQADPEHDIHIKAGHFICAEVYVTSDIGYVAALDGIYYYAEKYGLEINPDGQCLEQLKDIEWTSTGGVVMSMQVSILS</sequence>
<evidence type="ECO:0000256" key="1">
    <source>
        <dbReference type="ARBA" id="ARBA00023015"/>
    </source>
</evidence>
<dbReference type="GO" id="GO:0043565">
    <property type="term" value="F:sequence-specific DNA binding"/>
    <property type="evidence" value="ECO:0007669"/>
    <property type="project" value="InterPro"/>
</dbReference>
<accession>A0A2N8ZJL6</accession>
<feature type="domain" description="HTH araC/xylS-type" evidence="4">
    <location>
        <begin position="31"/>
        <end position="130"/>
    </location>
</feature>
<dbReference type="SMART" id="SM00342">
    <property type="entry name" value="HTH_ARAC"/>
    <property type="match status" value="1"/>
</dbReference>
<protein>
    <submittedName>
        <fullName evidence="5">AraC family transcriptional regulator</fullName>
    </submittedName>
</protein>
<gene>
    <name evidence="5" type="ORF">VTAP4600_B0503</name>
</gene>
<dbReference type="GO" id="GO:0003700">
    <property type="term" value="F:DNA-binding transcription factor activity"/>
    <property type="evidence" value="ECO:0007669"/>
    <property type="project" value="InterPro"/>
</dbReference>
<dbReference type="PROSITE" id="PS01124">
    <property type="entry name" value="HTH_ARAC_FAMILY_2"/>
    <property type="match status" value="1"/>
</dbReference>
<dbReference type="PANTHER" id="PTHR46796:SF13">
    <property type="entry name" value="HTH-TYPE TRANSCRIPTIONAL ACTIVATOR RHAS"/>
    <property type="match status" value="1"/>
</dbReference>
<dbReference type="Gene3D" id="1.10.10.60">
    <property type="entry name" value="Homeodomain-like"/>
    <property type="match status" value="2"/>
</dbReference>
<evidence type="ECO:0000313" key="5">
    <source>
        <dbReference type="EMBL" id="SON52114.1"/>
    </source>
</evidence>
<evidence type="ECO:0000256" key="3">
    <source>
        <dbReference type="ARBA" id="ARBA00023163"/>
    </source>
</evidence>
<dbReference type="InterPro" id="IPR018060">
    <property type="entry name" value="HTH_AraC"/>
</dbReference>
<name>A0A2N8ZJL6_9VIBR</name>
<organism evidence="5 6">
    <name type="scientific">Vibrio tapetis subsp. tapetis</name>
    <dbReference type="NCBI Taxonomy" id="1671868"/>
    <lineage>
        <taxon>Bacteria</taxon>
        <taxon>Pseudomonadati</taxon>
        <taxon>Pseudomonadota</taxon>
        <taxon>Gammaproteobacteria</taxon>
        <taxon>Vibrionales</taxon>
        <taxon>Vibrionaceae</taxon>
        <taxon>Vibrio</taxon>
    </lineage>
</organism>
<dbReference type="KEGG" id="vta:B0503"/>
<evidence type="ECO:0000313" key="6">
    <source>
        <dbReference type="Proteomes" id="UP000235828"/>
    </source>
</evidence>
<dbReference type="SUPFAM" id="SSF46689">
    <property type="entry name" value="Homeodomain-like"/>
    <property type="match status" value="2"/>
</dbReference>
<keyword evidence="2" id="KW-0238">DNA-binding</keyword>
<reference evidence="5 6" key="1">
    <citation type="submission" date="2017-10" db="EMBL/GenBank/DDBJ databases">
        <authorList>
            <person name="Banno H."/>
            <person name="Chua N.-H."/>
        </authorList>
    </citation>
    <scope>NUCLEOTIDE SEQUENCE [LARGE SCALE GENOMIC DNA]</scope>
    <source>
        <strain evidence="5">Vibrio tapetis CECT4600</strain>
    </source>
</reference>
<dbReference type="InterPro" id="IPR009057">
    <property type="entry name" value="Homeodomain-like_sf"/>
</dbReference>
<evidence type="ECO:0000259" key="4">
    <source>
        <dbReference type="PROSITE" id="PS01124"/>
    </source>
</evidence>
<proteinExistence type="predicted"/>
<keyword evidence="1" id="KW-0805">Transcription regulation</keyword>
<dbReference type="Pfam" id="PF12833">
    <property type="entry name" value="HTH_18"/>
    <property type="match status" value="1"/>
</dbReference>
<keyword evidence="6" id="KW-1185">Reference proteome</keyword>
<evidence type="ECO:0000256" key="2">
    <source>
        <dbReference type="ARBA" id="ARBA00023125"/>
    </source>
</evidence>
<dbReference type="EMBL" id="LT960612">
    <property type="protein sequence ID" value="SON52114.1"/>
    <property type="molecule type" value="Genomic_DNA"/>
</dbReference>